<dbReference type="SUPFAM" id="SSF53383">
    <property type="entry name" value="PLP-dependent transferases"/>
    <property type="match status" value="1"/>
</dbReference>
<dbReference type="GO" id="GO:0008483">
    <property type="term" value="F:transaminase activity"/>
    <property type="evidence" value="ECO:0007669"/>
    <property type="project" value="UniProtKB-KW"/>
</dbReference>
<name>A0A4R8VCC3_9MICO</name>
<dbReference type="OrthoDB" id="9801834at2"/>
<protein>
    <submittedName>
        <fullName evidence="6">Aspartate aminotransferase family protein</fullName>
    </submittedName>
</protein>
<dbReference type="InterPro" id="IPR015424">
    <property type="entry name" value="PyrdxlP-dep_Trfase"/>
</dbReference>
<gene>
    <name evidence="6" type="ORF">E3N84_11785</name>
</gene>
<dbReference type="PANTHER" id="PTHR43094:SF1">
    <property type="entry name" value="AMINOTRANSFERASE CLASS-III"/>
    <property type="match status" value="1"/>
</dbReference>
<evidence type="ECO:0000256" key="4">
    <source>
        <dbReference type="ARBA" id="ARBA00022898"/>
    </source>
</evidence>
<evidence type="ECO:0000256" key="3">
    <source>
        <dbReference type="ARBA" id="ARBA00022679"/>
    </source>
</evidence>
<accession>A0A4R8VCC3</accession>
<dbReference type="InterPro" id="IPR005814">
    <property type="entry name" value="Aminotrans_3"/>
</dbReference>
<sequence>MTMLETPATTFNEAELQQKAKDHLWMAMARQSVMESGAGVPIIVRGEGHHIWDSKGKKYFDGLSGLFVVNVGHGRRRLAEAAAKQAEELAFFPTWSYAHPTAIELADRLAAEAPGDLNRVFFSSGGGEANETAFKLAKYFWKLQGRGTKHKVISRFIAYHGTPQGALAITGIPGMKEMFEPVTPGGFRVPNTNYYRADEAGFTGSSPEAFGLWAANRIEEMIEFEGPETVAAVFLEPVQNSGGCFPPPPGYFQRVREICDKYDVLLVADEVITGFGRIGNTFASTTYDFVPDMITCAKGMTSGYSPAGATIVNERIYEPFKHGDTTFYHGYTWGGHPVSSAVALENLDIMAEEKLNERVRENSPIFRATLEKLMDLPIVGDVRGDGYFFGIELVKDKATKETFTDDESERLLRGFLSKALFDAGLYCRADDRGDPVVQLAPPLTIGPAEFDEIEGILRSVLTEAWSRL</sequence>
<dbReference type="GO" id="GO:0030170">
    <property type="term" value="F:pyridoxal phosphate binding"/>
    <property type="evidence" value="ECO:0007669"/>
    <property type="project" value="InterPro"/>
</dbReference>
<dbReference type="InterPro" id="IPR015422">
    <property type="entry name" value="PyrdxlP-dep_Trfase_small"/>
</dbReference>
<proteinExistence type="inferred from homology"/>
<dbReference type="EMBL" id="SOFI01000003">
    <property type="protein sequence ID" value="TFB80649.1"/>
    <property type="molecule type" value="Genomic_DNA"/>
</dbReference>
<organism evidence="6 7">
    <name type="scientific">Terrimesophilobacter mesophilus</name>
    <dbReference type="NCBI Taxonomy" id="433647"/>
    <lineage>
        <taxon>Bacteria</taxon>
        <taxon>Bacillati</taxon>
        <taxon>Actinomycetota</taxon>
        <taxon>Actinomycetes</taxon>
        <taxon>Micrococcales</taxon>
        <taxon>Microbacteriaceae</taxon>
        <taxon>Terrimesophilobacter</taxon>
    </lineage>
</organism>
<evidence type="ECO:0000256" key="5">
    <source>
        <dbReference type="RuleBase" id="RU003560"/>
    </source>
</evidence>
<dbReference type="InterPro" id="IPR049704">
    <property type="entry name" value="Aminotrans_3_PPA_site"/>
</dbReference>
<comment type="similarity">
    <text evidence="1 5">Belongs to the class-III pyridoxal-phosphate-dependent aminotransferase family.</text>
</comment>
<dbReference type="RefSeq" id="WP_104096502.1">
    <property type="nucleotide sequence ID" value="NZ_JACHBP010000001.1"/>
</dbReference>
<dbReference type="CDD" id="cd00610">
    <property type="entry name" value="OAT_like"/>
    <property type="match status" value="1"/>
</dbReference>
<reference evidence="6 7" key="1">
    <citation type="submission" date="2019-03" db="EMBL/GenBank/DDBJ databases">
        <title>Genomics of glacier-inhabiting Cryobacterium strains.</title>
        <authorList>
            <person name="Liu Q."/>
            <person name="Xin Y.-H."/>
        </authorList>
    </citation>
    <scope>NUCLEOTIDE SEQUENCE [LARGE SCALE GENOMIC DNA]</scope>
    <source>
        <strain evidence="6 7">CGMCC 1.10440</strain>
    </source>
</reference>
<evidence type="ECO:0000313" key="7">
    <source>
        <dbReference type="Proteomes" id="UP000298488"/>
    </source>
</evidence>
<keyword evidence="7" id="KW-1185">Reference proteome</keyword>
<evidence type="ECO:0000313" key="6">
    <source>
        <dbReference type="EMBL" id="TFB80649.1"/>
    </source>
</evidence>
<dbReference type="PANTHER" id="PTHR43094">
    <property type="entry name" value="AMINOTRANSFERASE"/>
    <property type="match status" value="1"/>
</dbReference>
<dbReference type="Pfam" id="PF00202">
    <property type="entry name" value="Aminotran_3"/>
    <property type="match status" value="1"/>
</dbReference>
<dbReference type="FunFam" id="3.40.640.10:FF:000014">
    <property type="entry name" value="Adenosylmethionine-8-amino-7-oxononanoate aminotransferase, probable"/>
    <property type="match status" value="1"/>
</dbReference>
<dbReference type="Proteomes" id="UP000298488">
    <property type="component" value="Unassembled WGS sequence"/>
</dbReference>
<evidence type="ECO:0000256" key="2">
    <source>
        <dbReference type="ARBA" id="ARBA00022576"/>
    </source>
</evidence>
<evidence type="ECO:0000256" key="1">
    <source>
        <dbReference type="ARBA" id="ARBA00008954"/>
    </source>
</evidence>
<dbReference type="Gene3D" id="3.90.1150.10">
    <property type="entry name" value="Aspartate Aminotransferase, domain 1"/>
    <property type="match status" value="1"/>
</dbReference>
<dbReference type="Gene3D" id="3.40.640.10">
    <property type="entry name" value="Type I PLP-dependent aspartate aminotransferase-like (Major domain)"/>
    <property type="match status" value="1"/>
</dbReference>
<dbReference type="NCBIfam" id="NF005102">
    <property type="entry name" value="PRK06541.1"/>
    <property type="match status" value="1"/>
</dbReference>
<dbReference type="AlphaFoldDB" id="A0A4R8VCC3"/>
<keyword evidence="3 6" id="KW-0808">Transferase</keyword>
<dbReference type="InterPro" id="IPR015421">
    <property type="entry name" value="PyrdxlP-dep_Trfase_major"/>
</dbReference>
<comment type="caution">
    <text evidence="6">The sequence shown here is derived from an EMBL/GenBank/DDBJ whole genome shotgun (WGS) entry which is preliminary data.</text>
</comment>
<keyword evidence="4 5" id="KW-0663">Pyridoxal phosphate</keyword>
<dbReference type="PROSITE" id="PS00600">
    <property type="entry name" value="AA_TRANSFER_CLASS_3"/>
    <property type="match status" value="1"/>
</dbReference>
<keyword evidence="2 6" id="KW-0032">Aminotransferase</keyword>